<sequence length="293" mass="32450">MRRPYDLSSMTALICFEAAARNMSFKAAANEINVTPAAVSHQIKALEQDLGCALFIRRHRGVELTEKGAFLLVALQRSFETISDTVGQLRESPETVDVTIRASTAVSALWLTPKIGAFWKDHPSVTVSQIISDVPGSGGRHDLSIRYAIPQDNGEEWRPLFHDRILALGTERFRRDQGIHRAADLLSAPLIHMRSEENDWTGWTEWFAALGHPAPKGRSLHVNNHMIALQAAQDDVGAVLGWDGLLGDLLDQGRLVRLVPESIPSPAGFHLTIHPRASARARLFADWLVPREV</sequence>
<comment type="similarity">
    <text evidence="1">Belongs to the LysR transcriptional regulatory family.</text>
</comment>
<dbReference type="Pfam" id="PF03466">
    <property type="entry name" value="LysR_substrate"/>
    <property type="match status" value="1"/>
</dbReference>
<dbReference type="EMBL" id="QZEW01000049">
    <property type="protein sequence ID" value="RJL12340.1"/>
    <property type="molecule type" value="Genomic_DNA"/>
</dbReference>
<dbReference type="SUPFAM" id="SSF46785">
    <property type="entry name" value="Winged helix' DNA-binding domain"/>
    <property type="match status" value="1"/>
</dbReference>
<dbReference type="InterPro" id="IPR005119">
    <property type="entry name" value="LysR_subst-bd"/>
</dbReference>
<dbReference type="PROSITE" id="PS50931">
    <property type="entry name" value="HTH_LYSR"/>
    <property type="match status" value="1"/>
</dbReference>
<dbReference type="OrthoDB" id="9804958at2"/>
<keyword evidence="2" id="KW-0805">Transcription regulation</keyword>
<evidence type="ECO:0000256" key="1">
    <source>
        <dbReference type="ARBA" id="ARBA00009437"/>
    </source>
</evidence>
<dbReference type="InterPro" id="IPR036390">
    <property type="entry name" value="WH_DNA-bd_sf"/>
</dbReference>
<dbReference type="InterPro" id="IPR036388">
    <property type="entry name" value="WH-like_DNA-bd_sf"/>
</dbReference>
<dbReference type="PANTHER" id="PTHR30537">
    <property type="entry name" value="HTH-TYPE TRANSCRIPTIONAL REGULATOR"/>
    <property type="match status" value="1"/>
</dbReference>
<evidence type="ECO:0000256" key="3">
    <source>
        <dbReference type="ARBA" id="ARBA00023125"/>
    </source>
</evidence>
<feature type="domain" description="HTH lysR-type" evidence="5">
    <location>
        <begin position="10"/>
        <end position="65"/>
    </location>
</feature>
<dbReference type="RefSeq" id="WP_119898516.1">
    <property type="nucleotide sequence ID" value="NZ_QNRC01000052.1"/>
</dbReference>
<evidence type="ECO:0000313" key="6">
    <source>
        <dbReference type="EMBL" id="RJL12340.1"/>
    </source>
</evidence>
<evidence type="ECO:0000259" key="5">
    <source>
        <dbReference type="PROSITE" id="PS50931"/>
    </source>
</evidence>
<protein>
    <submittedName>
        <fullName evidence="6">LysR family transcriptional regulator</fullName>
    </submittedName>
</protein>
<evidence type="ECO:0000256" key="2">
    <source>
        <dbReference type="ARBA" id="ARBA00023015"/>
    </source>
</evidence>
<keyword evidence="4" id="KW-0804">Transcription</keyword>
<proteinExistence type="inferred from homology"/>
<dbReference type="Pfam" id="PF00126">
    <property type="entry name" value="HTH_1"/>
    <property type="match status" value="1"/>
</dbReference>
<dbReference type="SUPFAM" id="SSF53850">
    <property type="entry name" value="Periplasmic binding protein-like II"/>
    <property type="match status" value="1"/>
</dbReference>
<dbReference type="Proteomes" id="UP000283587">
    <property type="component" value="Unassembled WGS sequence"/>
</dbReference>
<keyword evidence="3" id="KW-0238">DNA-binding</keyword>
<accession>A0A419A5T7</accession>
<name>A0A419A5T7_9RHOB</name>
<dbReference type="FunFam" id="1.10.10.10:FF:000038">
    <property type="entry name" value="Glycine cleavage system transcriptional activator"/>
    <property type="match status" value="1"/>
</dbReference>
<dbReference type="Gene3D" id="1.10.10.10">
    <property type="entry name" value="Winged helix-like DNA-binding domain superfamily/Winged helix DNA-binding domain"/>
    <property type="match status" value="1"/>
</dbReference>
<dbReference type="Gene3D" id="3.40.190.10">
    <property type="entry name" value="Periplasmic binding protein-like II"/>
    <property type="match status" value="2"/>
</dbReference>
<dbReference type="PRINTS" id="PR00039">
    <property type="entry name" value="HTHLYSR"/>
</dbReference>
<dbReference type="GO" id="GO:0003677">
    <property type="term" value="F:DNA binding"/>
    <property type="evidence" value="ECO:0007669"/>
    <property type="project" value="UniProtKB-KW"/>
</dbReference>
<comment type="caution">
    <text evidence="6">The sequence shown here is derived from an EMBL/GenBank/DDBJ whole genome shotgun (WGS) entry which is preliminary data.</text>
</comment>
<dbReference type="InterPro" id="IPR000847">
    <property type="entry name" value="LysR_HTH_N"/>
</dbReference>
<dbReference type="GO" id="GO:0003700">
    <property type="term" value="F:DNA-binding transcription factor activity"/>
    <property type="evidence" value="ECO:0007669"/>
    <property type="project" value="InterPro"/>
</dbReference>
<keyword evidence="7" id="KW-1185">Reference proteome</keyword>
<dbReference type="InterPro" id="IPR058163">
    <property type="entry name" value="LysR-type_TF_proteobact-type"/>
</dbReference>
<gene>
    <name evidence="6" type="ORF">D3P05_12590</name>
</gene>
<reference evidence="7" key="1">
    <citation type="submission" date="2018-09" db="EMBL/GenBank/DDBJ databases">
        <title>Paracoccus onubensis nov. sp. a moderate halophilic bacterium isolated from Gruta de las Maravillas (Aracena, Spain).</title>
        <authorList>
            <person name="Jurado V."/>
            <person name="Gutierrez-Patricio S."/>
            <person name="Gonzalez-Pimentel J.L."/>
            <person name="Miller A.Z."/>
            <person name="Laiz L."/>
            <person name="Saiz-Jimenez C."/>
        </authorList>
    </citation>
    <scope>NUCLEOTIDE SEQUENCE [LARGE SCALE GENOMIC DNA]</scope>
    <source>
        <strain evidence="7">DSM 26381</strain>
    </source>
</reference>
<dbReference type="PANTHER" id="PTHR30537:SF5">
    <property type="entry name" value="HTH-TYPE TRANSCRIPTIONAL ACTIVATOR TTDR-RELATED"/>
    <property type="match status" value="1"/>
</dbReference>
<evidence type="ECO:0000256" key="4">
    <source>
        <dbReference type="ARBA" id="ARBA00023163"/>
    </source>
</evidence>
<dbReference type="AlphaFoldDB" id="A0A419A5T7"/>
<evidence type="ECO:0000313" key="7">
    <source>
        <dbReference type="Proteomes" id="UP000283587"/>
    </source>
</evidence>
<organism evidence="6 7">
    <name type="scientific">Paracoccus siganidrum</name>
    <dbReference type="NCBI Taxonomy" id="1276757"/>
    <lineage>
        <taxon>Bacteria</taxon>
        <taxon>Pseudomonadati</taxon>
        <taxon>Pseudomonadota</taxon>
        <taxon>Alphaproteobacteria</taxon>
        <taxon>Rhodobacterales</taxon>
        <taxon>Paracoccaceae</taxon>
        <taxon>Paracoccus</taxon>
    </lineage>
</organism>